<reference evidence="2 3" key="1">
    <citation type="submission" date="2017-12" db="EMBL/GenBank/DDBJ databases">
        <authorList>
            <person name="Pombert J.-F."/>
            <person name="Haag K.L."/>
            <person name="Ebert D."/>
        </authorList>
    </citation>
    <scope>NUCLEOTIDE SEQUENCE [LARGE SCALE GENOMIC DNA]</scope>
    <source>
        <strain evidence="2">IL-G-3</strain>
    </source>
</reference>
<name>A0A4Q9LTF2_9MICR</name>
<evidence type="ECO:0000313" key="3">
    <source>
        <dbReference type="Proteomes" id="UP000292282"/>
    </source>
</evidence>
<sequence>MNTKEAADTAAKQECMKTGDSTCRSDNGGNPLALDQSGGANAAERPTVTNETGQKTAPDNSTQSGSFNPLEAAFTLFNDTPAGKGLGFASGMANALFNKPTQDGNLTQNSTVQNQNPDQSVKIIPYALTWDGIRASLSVIEIPKQTINIKEESDLEEDNEVI</sequence>
<evidence type="ECO:0000256" key="1">
    <source>
        <dbReference type="SAM" id="MobiDB-lite"/>
    </source>
</evidence>
<evidence type="ECO:0000313" key="2">
    <source>
        <dbReference type="EMBL" id="TBU11893.1"/>
    </source>
</evidence>
<feature type="region of interest" description="Disordered" evidence="1">
    <location>
        <begin position="1"/>
        <end position="67"/>
    </location>
</feature>
<dbReference type="VEuPathDB" id="MicrosporidiaDB:CWI38_0993p0020"/>
<keyword evidence="3" id="KW-1185">Reference proteome</keyword>
<proteinExistence type="predicted"/>
<dbReference type="Proteomes" id="UP000292282">
    <property type="component" value="Unassembled WGS sequence"/>
</dbReference>
<dbReference type="EMBL" id="PITK01000993">
    <property type="protein sequence ID" value="TBU11893.1"/>
    <property type="molecule type" value="Genomic_DNA"/>
</dbReference>
<dbReference type="AlphaFoldDB" id="A0A4Q9LTF2"/>
<protein>
    <submittedName>
        <fullName evidence="2">Uncharacterized protein</fullName>
    </submittedName>
</protein>
<accession>A0A4Q9LTF2</accession>
<feature type="compositionally biased region" description="Polar residues" evidence="1">
    <location>
        <begin position="47"/>
        <end position="67"/>
    </location>
</feature>
<organism evidence="2 3">
    <name type="scientific">Hamiltosporidium tvaerminnensis</name>
    <dbReference type="NCBI Taxonomy" id="1176355"/>
    <lineage>
        <taxon>Eukaryota</taxon>
        <taxon>Fungi</taxon>
        <taxon>Fungi incertae sedis</taxon>
        <taxon>Microsporidia</taxon>
        <taxon>Dubosqiidae</taxon>
        <taxon>Hamiltosporidium</taxon>
    </lineage>
</organism>
<comment type="caution">
    <text evidence="2">The sequence shown here is derived from an EMBL/GenBank/DDBJ whole genome shotgun (WGS) entry which is preliminary data.</text>
</comment>
<gene>
    <name evidence="2" type="ORF">CWI38_0993p0020</name>
</gene>
<feature type="compositionally biased region" description="Polar residues" evidence="1">
    <location>
        <begin position="19"/>
        <end position="28"/>
    </location>
</feature>